<keyword evidence="5" id="KW-0539">Nucleus</keyword>
<accession>T1D4L0</accession>
<reference evidence="7" key="1">
    <citation type="journal article" date="2013" name="BMC Genomics">
        <title>A deep insight into the sialotranscriptome of the mosquito, Psorophora albipes.</title>
        <authorList>
            <person name="Chagas A.C."/>
            <person name="Calvo E."/>
            <person name="Rios-Velasquez C.M."/>
            <person name="Pessoa F.A."/>
            <person name="Medeiros J.F."/>
            <person name="Ribeiro J.M."/>
        </authorList>
    </citation>
    <scope>NUCLEOTIDE SEQUENCE</scope>
</reference>
<feature type="compositionally biased region" description="Polar residues" evidence="6">
    <location>
        <begin position="95"/>
        <end position="108"/>
    </location>
</feature>
<sequence length="248" mass="25337">MTNSHNRSGKNGSSAERYFSNHSPQQLNGSGSGKRNNNSANSNGGGNGGGRGPKSPSSNYFKSISNAIPIVQSTSPVSSKGGNYYGSGSPGGRNHSFNGNASYQRSSPGQGGGFNSLFGSFNGTLSGSPPNFSHFAGSKCYDAPAPTALPKPPVHWTSSASSSTTNTITTSALNTSKTSTSKPTSASVVPRNTTSKVSSSMSSSQSSQSSRSKARSVKPAVSCAVAAAKANRNVDFTHNLKMILNVQA</sequence>
<name>T1D4L0_9DIPT</name>
<keyword evidence="3" id="KW-0010">Activator</keyword>
<evidence type="ECO:0000256" key="1">
    <source>
        <dbReference type="ARBA" id="ARBA00004123"/>
    </source>
</evidence>
<dbReference type="GO" id="GO:0016071">
    <property type="term" value="P:mRNA metabolic process"/>
    <property type="evidence" value="ECO:0007669"/>
    <property type="project" value="UniProtKB-ARBA"/>
</dbReference>
<evidence type="ECO:0000256" key="4">
    <source>
        <dbReference type="ARBA" id="ARBA00023163"/>
    </source>
</evidence>
<feature type="compositionally biased region" description="Polar residues" evidence="6">
    <location>
        <begin position="60"/>
        <end position="77"/>
    </location>
</feature>
<keyword evidence="4" id="KW-0804">Transcription</keyword>
<feature type="region of interest" description="Disordered" evidence="6">
    <location>
        <begin position="1"/>
        <end position="111"/>
    </location>
</feature>
<proteinExistence type="evidence at transcript level"/>
<dbReference type="EMBL" id="GALA01000913">
    <property type="protein sequence ID" value="JAA93939.1"/>
    <property type="molecule type" value="mRNA"/>
</dbReference>
<feature type="compositionally biased region" description="Low complexity" evidence="6">
    <location>
        <begin position="33"/>
        <end position="42"/>
    </location>
</feature>
<dbReference type="AlphaFoldDB" id="T1D4L0"/>
<evidence type="ECO:0000256" key="5">
    <source>
        <dbReference type="ARBA" id="ARBA00023242"/>
    </source>
</evidence>
<dbReference type="PANTHER" id="PTHR15405">
    <property type="entry name" value="PROLINE-RICH NUCLEAR RECEPTOR COACTIVATOR"/>
    <property type="match status" value="1"/>
</dbReference>
<dbReference type="GO" id="GO:0005634">
    <property type="term" value="C:nucleus"/>
    <property type="evidence" value="ECO:0007669"/>
    <property type="project" value="UniProtKB-SubCell"/>
</dbReference>
<feature type="compositionally biased region" description="Low complexity" evidence="6">
    <location>
        <begin position="157"/>
        <end position="218"/>
    </location>
</feature>
<dbReference type="InterPro" id="IPR028322">
    <property type="entry name" value="PNRC-like_rgn"/>
</dbReference>
<keyword evidence="2" id="KW-0805">Transcription regulation</keyword>
<feature type="region of interest" description="Disordered" evidence="6">
    <location>
        <begin position="152"/>
        <end position="218"/>
    </location>
</feature>
<organism evidence="7">
    <name type="scientific">Psorophora albipes</name>
    <dbReference type="NCBI Taxonomy" id="869069"/>
    <lineage>
        <taxon>Eukaryota</taxon>
        <taxon>Metazoa</taxon>
        <taxon>Ecdysozoa</taxon>
        <taxon>Arthropoda</taxon>
        <taxon>Hexapoda</taxon>
        <taxon>Insecta</taxon>
        <taxon>Pterygota</taxon>
        <taxon>Neoptera</taxon>
        <taxon>Endopterygota</taxon>
        <taxon>Diptera</taxon>
        <taxon>Nematocera</taxon>
        <taxon>Culicoidea</taxon>
        <taxon>Culicidae</taxon>
        <taxon>Culicinae</taxon>
        <taxon>Aedini</taxon>
        <taxon>Psorophora</taxon>
    </lineage>
</organism>
<protein>
    <submittedName>
        <fullName evidence="7">Uncharacterized protein</fullName>
    </submittedName>
</protein>
<evidence type="ECO:0000256" key="6">
    <source>
        <dbReference type="SAM" id="MobiDB-lite"/>
    </source>
</evidence>
<dbReference type="Pfam" id="PF15365">
    <property type="entry name" value="PNRC"/>
    <property type="match status" value="1"/>
</dbReference>
<feature type="compositionally biased region" description="Polar residues" evidence="6">
    <location>
        <begin position="1"/>
        <end position="27"/>
    </location>
</feature>
<dbReference type="InterPro" id="IPR026780">
    <property type="entry name" value="PNRC1/2"/>
</dbReference>
<evidence type="ECO:0000256" key="3">
    <source>
        <dbReference type="ARBA" id="ARBA00023159"/>
    </source>
</evidence>
<evidence type="ECO:0000256" key="2">
    <source>
        <dbReference type="ARBA" id="ARBA00023015"/>
    </source>
</evidence>
<evidence type="ECO:0000313" key="7">
    <source>
        <dbReference type="EMBL" id="JAA93939.1"/>
    </source>
</evidence>
<feature type="compositionally biased region" description="Gly residues" evidence="6">
    <location>
        <begin position="43"/>
        <end position="52"/>
    </location>
</feature>
<comment type="subcellular location">
    <subcellularLocation>
        <location evidence="1">Nucleus</location>
    </subcellularLocation>
</comment>